<dbReference type="InterPro" id="IPR021869">
    <property type="entry name" value="RNase_Zc3h12_NYN"/>
</dbReference>
<feature type="domain" description="RNase NYN" evidence="2">
    <location>
        <begin position="700"/>
        <end position="788"/>
    </location>
</feature>
<name>A0A086J905_TOXGO</name>
<sequence>MEEERQAARRNRSETCVPVGASSWPVNETSWKSTGDSASSAASVLAVRGRRISEAARESLQTRLGRPTWWLAVDISDAGFPGSSAPSQTRCAYSPDVECEEFLADILEQCFRTPACLSSPLDAASLGIQASLSSAVTRALAASSLLRSGDVQTLEANNWLAAVEKAVCRDFSLEASGGARRAPCIQAERARGDERGEATPFASPARSHSSFRAQQTRARESGCSAFLFEEARPHQLVVSASKAQRVRRKKEKRSEKQNAGSACGVRRPELAPGRAPANSEERQKRPQGHLRNPGGNSRERANANFSMSSLSTASLTPSETSSLSSRPRPPASPTASELSPDLLLFSTSTETETREADLSDEVSLLAFWRNLQLRLCRRLLPPHTLAPFQDALPSSSLFSSARPSSSSLLASPASLCTVGKHSDVSGQPNSSSPRCQGASSLRQSSSLPSSSLSSACCPLSSSSCSSSSSQDVLEVARVSSTWRFSAVRPVPPPGFQLRPLVLDGVNVATVEVCVRRRAPLRLSSSSLLCAFPPQDRFRCEACGRLLGDAELAFDGCLLEEAVDFFLHANATQICVVLPAWRLREARSLAVASNRRKKQERLSRCAAGAVRRAQSVSAAGARTGGRRQATAGDRRGSVQLRGSSVARLGRESGCVGGCGRETLDNDQCPKSSDCHFCNFTPASSSSSGSSAWRYRRAVMVGSEAVLRLEKKGVLVLAPSRFPRCSLDSGSSFDTRFSSCYDDLLALTVTEHQRGCLISRDGFADILNSSHGMAFLRCILRHSLRFRLTAGRFQLEEPGPNWDRRSCTYAPEVSVRTHTLHALYETKEAAAARAMQNRGFT</sequence>
<evidence type="ECO:0000259" key="2">
    <source>
        <dbReference type="Pfam" id="PF11977"/>
    </source>
</evidence>
<dbReference type="Proteomes" id="UP000028828">
    <property type="component" value="Unassembled WGS sequence"/>
</dbReference>
<protein>
    <submittedName>
        <fullName evidence="3">Zc3h12a-like ribonuclease NYN domain protein</fullName>
    </submittedName>
</protein>
<feature type="compositionally biased region" description="Basic and acidic residues" evidence="1">
    <location>
        <begin position="1"/>
        <end position="13"/>
    </location>
</feature>
<dbReference type="OrthoDB" id="10380277at2759"/>
<dbReference type="Gene3D" id="3.40.50.11980">
    <property type="match status" value="1"/>
</dbReference>
<feature type="compositionally biased region" description="Low complexity" evidence="1">
    <location>
        <begin position="617"/>
        <end position="630"/>
    </location>
</feature>
<evidence type="ECO:0000256" key="1">
    <source>
        <dbReference type="SAM" id="MobiDB-lite"/>
    </source>
</evidence>
<feature type="compositionally biased region" description="Low complexity" evidence="1">
    <location>
        <begin position="438"/>
        <end position="447"/>
    </location>
</feature>
<dbReference type="Pfam" id="PF11977">
    <property type="entry name" value="RNase_Zc3h12a"/>
    <property type="match status" value="1"/>
</dbReference>
<feature type="region of interest" description="Disordered" evidence="1">
    <location>
        <begin position="1"/>
        <end position="21"/>
    </location>
</feature>
<reference evidence="3 4" key="1">
    <citation type="submission" date="2014-03" db="EMBL/GenBank/DDBJ databases">
        <authorList>
            <person name="Sibley D."/>
            <person name="Venepally P."/>
            <person name="Karamycheva S."/>
            <person name="Hadjithomas M."/>
            <person name="Khan A."/>
            <person name="Brunk B."/>
            <person name="Roos D."/>
            <person name="Caler E."/>
            <person name="Lorenzi H."/>
        </authorList>
    </citation>
    <scope>NUCLEOTIDE SEQUENCE [LARGE SCALE GENOMIC DNA]</scope>
    <source>
        <strain evidence="4">p89</strain>
    </source>
</reference>
<feature type="compositionally biased region" description="Polar residues" evidence="1">
    <location>
        <begin position="206"/>
        <end position="216"/>
    </location>
</feature>
<feature type="region of interest" description="Disordered" evidence="1">
    <location>
        <begin position="239"/>
        <end position="342"/>
    </location>
</feature>
<organism evidence="3 4">
    <name type="scientific">Toxoplasma gondii p89</name>
    <dbReference type="NCBI Taxonomy" id="943119"/>
    <lineage>
        <taxon>Eukaryota</taxon>
        <taxon>Sar</taxon>
        <taxon>Alveolata</taxon>
        <taxon>Apicomplexa</taxon>
        <taxon>Conoidasida</taxon>
        <taxon>Coccidia</taxon>
        <taxon>Eucoccidiorida</taxon>
        <taxon>Eimeriorina</taxon>
        <taxon>Sarcocystidae</taxon>
        <taxon>Toxoplasma</taxon>
    </lineage>
</organism>
<feature type="region of interest" description="Disordered" evidence="1">
    <location>
        <begin position="189"/>
        <end position="216"/>
    </location>
</feature>
<feature type="compositionally biased region" description="Low complexity" evidence="1">
    <location>
        <begin position="308"/>
        <end position="326"/>
    </location>
</feature>
<proteinExistence type="predicted"/>
<dbReference type="VEuPathDB" id="ToxoDB:TGP89_312130"/>
<evidence type="ECO:0000313" key="3">
    <source>
        <dbReference type="EMBL" id="KFG28623.1"/>
    </source>
</evidence>
<dbReference type="AlphaFoldDB" id="A0A086J905"/>
<feature type="region of interest" description="Disordered" evidence="1">
    <location>
        <begin position="615"/>
        <end position="636"/>
    </location>
</feature>
<feature type="region of interest" description="Disordered" evidence="1">
    <location>
        <begin position="420"/>
        <end position="447"/>
    </location>
</feature>
<dbReference type="EMBL" id="AEYI02002329">
    <property type="protein sequence ID" value="KFG28623.1"/>
    <property type="molecule type" value="Genomic_DNA"/>
</dbReference>
<accession>A0A086J905</accession>
<comment type="caution">
    <text evidence="3">The sequence shown here is derived from an EMBL/GenBank/DDBJ whole genome shotgun (WGS) entry which is preliminary data.</text>
</comment>
<gene>
    <name evidence="3" type="ORF">TGP89_312130</name>
</gene>
<feature type="compositionally biased region" description="Polar residues" evidence="1">
    <location>
        <begin position="424"/>
        <end position="434"/>
    </location>
</feature>
<evidence type="ECO:0000313" key="4">
    <source>
        <dbReference type="Proteomes" id="UP000028828"/>
    </source>
</evidence>